<dbReference type="PANTHER" id="PTHR32309:SF13">
    <property type="entry name" value="FERRIC ENTEROBACTIN TRANSPORT PROTEIN FEPE"/>
    <property type="match status" value="1"/>
</dbReference>
<keyword evidence="2" id="KW-1003">Cell membrane</keyword>
<proteinExistence type="predicted"/>
<gene>
    <name evidence="8" type="ORF">JYU14_01475</name>
</gene>
<organism evidence="8 9">
    <name type="scientific">Simkania negevensis</name>
    <dbReference type="NCBI Taxonomy" id="83561"/>
    <lineage>
        <taxon>Bacteria</taxon>
        <taxon>Pseudomonadati</taxon>
        <taxon>Chlamydiota</taxon>
        <taxon>Chlamydiia</taxon>
        <taxon>Parachlamydiales</taxon>
        <taxon>Simkaniaceae</taxon>
        <taxon>Simkania</taxon>
    </lineage>
</organism>
<keyword evidence="9" id="KW-1185">Reference proteome</keyword>
<protein>
    <recommendedName>
        <fullName evidence="7">Polysaccharide chain length determinant N-terminal domain-containing protein</fullName>
    </recommendedName>
</protein>
<sequence length="973" mass="109520">MKEDPSQRDSSGVVFSLSDIFSLCKKHKRLVTLIVVVCAGLGALYALTRPIEYEAKATFKETKQESGLGSVLKGFFPETTENNTSYDSLATMLHSRRLLVPLIEQQNLHVSLEPAATGESLWLRVVKNIQLEWAYWKESQQLLFPDSKKPLTVLFAKYDREEPLSLQIKFAAAGNFSASNEKEKIQLQGTLGKPVTGDGYSFAIAATQGGEVPALGTRYNLFIFPPHLVANRLEKEIVTTSFTDDKAVVEIAFRSSDRHEAVAFVNGLMKAFQGHLYKESEEYSKEQLHYLVKRQKELGSSLDHVMEDYVREFHAHLGEGGFMEVDQEIEYLTRAQAKYREELAKIVMELGGIDAMRKKKGGYGFSEQRLDETQSRIYQLTTRADSLKLALAQKNEGVEQREQLIAKKQEELKKVKGSIAYLEKLQQALVDGTSIADQELKTQLLDPATVSWLESFQRRTLENSADVEGSYQRYLQQLSRIFEIRKNMIEDNLVAFSFGETEFHGIDLVTADTLFAGYQKQIDSYQLEAKAIQLILGQMQRPDFEVSSLTGVLQDSVSQSLATRASDLVLRIHNEKVRSKKEEERLREELDVEKKFLFIHLSQLLEVNQLREQQAKKKVQLLQQVVLELLHQEIAVLHKQMADRLDVKEYQLLSSENRIKTQLVSLNESTLSLPEKWKAEQQLKFWLQIYVKMFDEVAKAVETKNMSINLQRIESHPIDFALLPLLPMQPGLKLFTLAGACLGFFFGVGLFFARSVLKGVPASQGNLAIKGCHIAGAVSRASNEVDLTALPSKDLATLRKLAAFLVDRPVAKPELAQLLLLVLGQGPQYQRALAQLLSKAGKRVLIVHTQNGKQHGLDESGKGFLLYLEGKVDQPAIDKKEGHDEILSGGSSPYYAELFHSPRFDAFLTSVADKYDWVFLACSAAPTSAEALFLLSLSNAAVVTIENEWLHELDVYMAQEKTSRTSFLFFNGS</sequence>
<feature type="transmembrane region" description="Helical" evidence="6">
    <location>
        <begin position="30"/>
        <end position="48"/>
    </location>
</feature>
<dbReference type="Pfam" id="PF02706">
    <property type="entry name" value="Wzz"/>
    <property type="match status" value="1"/>
</dbReference>
<evidence type="ECO:0000259" key="7">
    <source>
        <dbReference type="Pfam" id="PF02706"/>
    </source>
</evidence>
<dbReference type="Gene3D" id="3.40.50.300">
    <property type="entry name" value="P-loop containing nucleotide triphosphate hydrolases"/>
    <property type="match status" value="1"/>
</dbReference>
<evidence type="ECO:0000256" key="5">
    <source>
        <dbReference type="ARBA" id="ARBA00023136"/>
    </source>
</evidence>
<comment type="caution">
    <text evidence="8">The sequence shown here is derived from an EMBL/GenBank/DDBJ whole genome shotgun (WGS) entry which is preliminary data.</text>
</comment>
<feature type="domain" description="Polysaccharide chain length determinant N-terminal" evidence="7">
    <location>
        <begin position="15"/>
        <end position="104"/>
    </location>
</feature>
<evidence type="ECO:0000256" key="1">
    <source>
        <dbReference type="ARBA" id="ARBA00004651"/>
    </source>
</evidence>
<dbReference type="InterPro" id="IPR003856">
    <property type="entry name" value="LPS_length_determ_N"/>
</dbReference>
<dbReference type="EMBL" id="JAFITR010000020">
    <property type="protein sequence ID" value="MBN4066736.1"/>
    <property type="molecule type" value="Genomic_DNA"/>
</dbReference>
<evidence type="ECO:0000256" key="3">
    <source>
        <dbReference type="ARBA" id="ARBA00022692"/>
    </source>
</evidence>
<keyword evidence="5 6" id="KW-0472">Membrane</keyword>
<keyword evidence="3 6" id="KW-0812">Transmembrane</keyword>
<dbReference type="PANTHER" id="PTHR32309">
    <property type="entry name" value="TYROSINE-PROTEIN KINASE"/>
    <property type="match status" value="1"/>
</dbReference>
<evidence type="ECO:0000313" key="8">
    <source>
        <dbReference type="EMBL" id="MBN4066736.1"/>
    </source>
</evidence>
<dbReference type="Proteomes" id="UP000722121">
    <property type="component" value="Unassembled WGS sequence"/>
</dbReference>
<evidence type="ECO:0000313" key="9">
    <source>
        <dbReference type="Proteomes" id="UP000722121"/>
    </source>
</evidence>
<accession>A0ABS3AR15</accession>
<evidence type="ECO:0000256" key="2">
    <source>
        <dbReference type="ARBA" id="ARBA00022475"/>
    </source>
</evidence>
<comment type="subcellular location">
    <subcellularLocation>
        <location evidence="1">Cell membrane</location>
        <topology evidence="1">Multi-pass membrane protein</topology>
    </subcellularLocation>
</comment>
<keyword evidence="4 6" id="KW-1133">Transmembrane helix</keyword>
<name>A0ABS3AR15_9BACT</name>
<evidence type="ECO:0000256" key="6">
    <source>
        <dbReference type="SAM" id="Phobius"/>
    </source>
</evidence>
<dbReference type="InterPro" id="IPR050445">
    <property type="entry name" value="Bact_polysacc_biosynth/exp"/>
</dbReference>
<feature type="transmembrane region" description="Helical" evidence="6">
    <location>
        <begin position="734"/>
        <end position="753"/>
    </location>
</feature>
<dbReference type="InterPro" id="IPR027417">
    <property type="entry name" value="P-loop_NTPase"/>
</dbReference>
<evidence type="ECO:0000256" key="4">
    <source>
        <dbReference type="ARBA" id="ARBA00022989"/>
    </source>
</evidence>
<reference evidence="8 9" key="1">
    <citation type="submission" date="2021-02" db="EMBL/GenBank/DDBJ databases">
        <title>Activity-based single-cell genomes from oceanic crustal fluid captures similar information to metagenomic and metatranscriptomic surveys with orders of magnitude less sampling.</title>
        <authorList>
            <person name="D'Angelo T.S."/>
            <person name="Orcutt B.N."/>
        </authorList>
    </citation>
    <scope>NUCLEOTIDE SEQUENCE [LARGE SCALE GENOMIC DNA]</scope>
    <source>
        <strain evidence="8">AH-315-G07</strain>
    </source>
</reference>